<dbReference type="InterPro" id="IPR004358">
    <property type="entry name" value="Sig_transdc_His_kin-like_C"/>
</dbReference>
<dbReference type="GO" id="GO:0004721">
    <property type="term" value="F:phosphoprotein phosphatase activity"/>
    <property type="evidence" value="ECO:0007669"/>
    <property type="project" value="TreeGrafter"/>
</dbReference>
<keyword evidence="8" id="KW-0902">Two-component regulatory system</keyword>
<dbReference type="AlphaFoldDB" id="A0A1D9MMC1"/>
<evidence type="ECO:0000313" key="12">
    <source>
        <dbReference type="EMBL" id="AOZ73290.1"/>
    </source>
</evidence>
<evidence type="ECO:0000259" key="11">
    <source>
        <dbReference type="PROSITE" id="PS50109"/>
    </source>
</evidence>
<dbReference type="CDD" id="cd00082">
    <property type="entry name" value="HisKA"/>
    <property type="match status" value="1"/>
</dbReference>
<dbReference type="GO" id="GO:0000155">
    <property type="term" value="F:phosphorelay sensor kinase activity"/>
    <property type="evidence" value="ECO:0007669"/>
    <property type="project" value="InterPro"/>
</dbReference>
<keyword evidence="5" id="KW-0597">Phosphoprotein</keyword>
<keyword evidence="6" id="KW-0808">Transferase</keyword>
<dbReference type="InterPro" id="IPR003661">
    <property type="entry name" value="HisK_dim/P_dom"/>
</dbReference>
<evidence type="ECO:0000256" key="3">
    <source>
        <dbReference type="ARBA" id="ARBA00004236"/>
    </source>
</evidence>
<proteinExistence type="predicted"/>
<dbReference type="Gene3D" id="1.10.287.130">
    <property type="match status" value="1"/>
</dbReference>
<evidence type="ECO:0000256" key="4">
    <source>
        <dbReference type="ARBA" id="ARBA00012438"/>
    </source>
</evidence>
<evidence type="ECO:0000256" key="10">
    <source>
        <dbReference type="ARBA" id="ARBA00039401"/>
    </source>
</evidence>
<comment type="subcellular location">
    <subcellularLocation>
        <location evidence="3">Cell membrane</location>
    </subcellularLocation>
</comment>
<dbReference type="InterPro" id="IPR036890">
    <property type="entry name" value="HATPase_C_sf"/>
</dbReference>
<protein>
    <recommendedName>
        <fullName evidence="10">Sensor-like histidine kinase SenX3</fullName>
        <ecNumber evidence="4">2.7.13.3</ecNumber>
    </recommendedName>
</protein>
<dbReference type="PANTHER" id="PTHR45453">
    <property type="entry name" value="PHOSPHATE REGULON SENSOR PROTEIN PHOR"/>
    <property type="match status" value="1"/>
</dbReference>
<reference evidence="12 13" key="1">
    <citation type="submission" date="2016-10" db="EMBL/GenBank/DDBJ databases">
        <title>Actinomyces aegypiusis sp. nov., isolated from the Aegypius monachus in Qinghai Tibet Plateau China.</title>
        <authorList>
            <person name="Wang Y."/>
        </authorList>
    </citation>
    <scope>NUCLEOTIDE SEQUENCE [LARGE SCALE GENOMIC DNA]</scope>
    <source>
        <strain evidence="12 13">VUL4_3</strain>
    </source>
</reference>
<dbReference type="PRINTS" id="PR00344">
    <property type="entry name" value="BCTRLSENSOR"/>
</dbReference>
<name>A0A1D9MMC1_9ACTO</name>
<evidence type="ECO:0000256" key="8">
    <source>
        <dbReference type="ARBA" id="ARBA00023012"/>
    </source>
</evidence>
<dbReference type="SUPFAM" id="SSF55874">
    <property type="entry name" value="ATPase domain of HSP90 chaperone/DNA topoisomerase II/histidine kinase"/>
    <property type="match status" value="1"/>
</dbReference>
<dbReference type="EC" id="2.7.13.3" evidence="4"/>
<dbReference type="Pfam" id="PF02518">
    <property type="entry name" value="HATPase_c"/>
    <property type="match status" value="1"/>
</dbReference>
<sequence>MEQTVILLVIVGLLGLLVGAVGVGAAWASEKAHQPKPKPEKPEEQTLSPEVLSMLAAVPYVSIVLDPQDRVVRADANGYAYGLVSGEELVHPELKEAVAKLRRDGKVTEQEYELHRSALAGTEHFPAMVRLAPLRRGYVLLLAEDVSGPQRLEATRRDFTANISHELKTPVGAISLLAETLASHPDNPEAVAHFSGQLLKESARLTNLISDIIDLSRLQAPGVLEAPKVVNIDQVIGQAVEASALTGKANGIEIVVGQPSNAMVLGDFDLLTTAVRNLLDNAIRYSEPNTKVSVAATLEDDLVRINVVDQGIGIAPEEQERIFERFYRVDPGRSRAKGGTGLGLSIVKHVAAKHGGTVSVWSRLGRGASFTLVLPAAPQTLTGEAGTVTEAGDQHPAVEDEAASALGQHETDE</sequence>
<dbReference type="OrthoDB" id="9813151at2"/>
<keyword evidence="13" id="KW-1185">Reference proteome</keyword>
<evidence type="ECO:0000256" key="1">
    <source>
        <dbReference type="ARBA" id="ARBA00000085"/>
    </source>
</evidence>
<dbReference type="Gene3D" id="3.30.565.10">
    <property type="entry name" value="Histidine kinase-like ATPase, C-terminal domain"/>
    <property type="match status" value="1"/>
</dbReference>
<feature type="domain" description="Histidine kinase" evidence="11">
    <location>
        <begin position="162"/>
        <end position="378"/>
    </location>
</feature>
<comment type="catalytic activity">
    <reaction evidence="1">
        <text>ATP + protein L-histidine = ADP + protein N-phospho-L-histidine.</text>
        <dbReference type="EC" id="2.7.13.3"/>
    </reaction>
</comment>
<dbReference type="Pfam" id="PF00512">
    <property type="entry name" value="HisKA"/>
    <property type="match status" value="1"/>
</dbReference>
<organism evidence="12 13">
    <name type="scientific">Boudabousia tangfeifanii</name>
    <dbReference type="NCBI Taxonomy" id="1912795"/>
    <lineage>
        <taxon>Bacteria</taxon>
        <taxon>Bacillati</taxon>
        <taxon>Actinomycetota</taxon>
        <taxon>Actinomycetes</taxon>
        <taxon>Actinomycetales</taxon>
        <taxon>Actinomycetaceae</taxon>
        <taxon>Boudabousia</taxon>
    </lineage>
</organism>
<evidence type="ECO:0000256" key="5">
    <source>
        <dbReference type="ARBA" id="ARBA00022553"/>
    </source>
</evidence>
<gene>
    <name evidence="12" type="ORF">BK816_08375</name>
</gene>
<dbReference type="InterPro" id="IPR003594">
    <property type="entry name" value="HATPase_dom"/>
</dbReference>
<keyword evidence="7" id="KW-0418">Kinase</keyword>
<dbReference type="FunFam" id="1.10.287.130:FF:000001">
    <property type="entry name" value="Two-component sensor histidine kinase"/>
    <property type="match status" value="1"/>
</dbReference>
<dbReference type="CDD" id="cd00075">
    <property type="entry name" value="HATPase"/>
    <property type="match status" value="1"/>
</dbReference>
<evidence type="ECO:0000313" key="13">
    <source>
        <dbReference type="Proteomes" id="UP000176288"/>
    </source>
</evidence>
<keyword evidence="9" id="KW-0472">Membrane</keyword>
<dbReference type="PROSITE" id="PS50109">
    <property type="entry name" value="HIS_KIN"/>
    <property type="match status" value="1"/>
</dbReference>
<dbReference type="Proteomes" id="UP000176288">
    <property type="component" value="Chromosome"/>
</dbReference>
<evidence type="ECO:0000256" key="7">
    <source>
        <dbReference type="ARBA" id="ARBA00022777"/>
    </source>
</evidence>
<dbReference type="InterPro" id="IPR005467">
    <property type="entry name" value="His_kinase_dom"/>
</dbReference>
<dbReference type="SUPFAM" id="SSF47384">
    <property type="entry name" value="Homodimeric domain of signal transducing histidine kinase"/>
    <property type="match status" value="1"/>
</dbReference>
<dbReference type="InterPro" id="IPR036097">
    <property type="entry name" value="HisK_dim/P_sf"/>
</dbReference>
<dbReference type="FunFam" id="3.30.565.10:FF:000006">
    <property type="entry name" value="Sensor histidine kinase WalK"/>
    <property type="match status" value="1"/>
</dbReference>
<dbReference type="GO" id="GO:0016036">
    <property type="term" value="P:cellular response to phosphate starvation"/>
    <property type="evidence" value="ECO:0007669"/>
    <property type="project" value="TreeGrafter"/>
</dbReference>
<accession>A0A1D9MMC1</accession>
<dbReference type="PANTHER" id="PTHR45453:SF1">
    <property type="entry name" value="PHOSPHATE REGULON SENSOR PROTEIN PHOR"/>
    <property type="match status" value="1"/>
</dbReference>
<evidence type="ECO:0000256" key="9">
    <source>
        <dbReference type="ARBA" id="ARBA00023136"/>
    </source>
</evidence>
<comment type="cofactor">
    <cofactor evidence="2">
        <name>a divalent metal cation</name>
        <dbReference type="ChEBI" id="CHEBI:60240"/>
    </cofactor>
</comment>
<dbReference type="RefSeq" id="WP_071164753.1">
    <property type="nucleotide sequence ID" value="NZ_CP017812.1"/>
</dbReference>
<evidence type="ECO:0000256" key="6">
    <source>
        <dbReference type="ARBA" id="ARBA00022679"/>
    </source>
</evidence>
<dbReference type="STRING" id="1912795.BK816_08375"/>
<dbReference type="GO" id="GO:0005509">
    <property type="term" value="F:calcium ion binding"/>
    <property type="evidence" value="ECO:0007669"/>
    <property type="project" value="UniProtKB-ARBA"/>
</dbReference>
<dbReference type="InterPro" id="IPR050351">
    <property type="entry name" value="BphY/WalK/GraS-like"/>
</dbReference>
<evidence type="ECO:0000256" key="2">
    <source>
        <dbReference type="ARBA" id="ARBA00001968"/>
    </source>
</evidence>
<dbReference type="SMART" id="SM00388">
    <property type="entry name" value="HisKA"/>
    <property type="match status" value="1"/>
</dbReference>
<dbReference type="EMBL" id="CP017812">
    <property type="protein sequence ID" value="AOZ73290.1"/>
    <property type="molecule type" value="Genomic_DNA"/>
</dbReference>
<dbReference type="SMART" id="SM00387">
    <property type="entry name" value="HATPase_c"/>
    <property type="match status" value="1"/>
</dbReference>
<dbReference type="GO" id="GO:0005886">
    <property type="term" value="C:plasma membrane"/>
    <property type="evidence" value="ECO:0007669"/>
    <property type="project" value="UniProtKB-SubCell"/>
</dbReference>
<dbReference type="KEGG" id="avu:BK816_08375"/>